<comment type="caution">
    <text evidence="1">The sequence shown here is derived from an EMBL/GenBank/DDBJ whole genome shotgun (WGS) entry which is preliminary data.</text>
</comment>
<reference evidence="1 2" key="1">
    <citation type="journal article" date="2023" name="Plants (Basel)">
        <title>Bridging the Gap: Combining Genomics and Transcriptomics Approaches to Understand Stylosanthes scabra, an Orphan Legume from the Brazilian Caatinga.</title>
        <authorList>
            <person name="Ferreira-Neto J.R.C."/>
            <person name="da Silva M.D."/>
            <person name="Binneck E."/>
            <person name="de Melo N.F."/>
            <person name="da Silva R.H."/>
            <person name="de Melo A.L.T.M."/>
            <person name="Pandolfi V."/>
            <person name="Bustamante F.O."/>
            <person name="Brasileiro-Vidal A.C."/>
            <person name="Benko-Iseppon A.M."/>
        </authorList>
    </citation>
    <scope>NUCLEOTIDE SEQUENCE [LARGE SCALE GENOMIC DNA]</scope>
    <source>
        <tissue evidence="1">Leaves</tissue>
    </source>
</reference>
<dbReference type="Proteomes" id="UP001341840">
    <property type="component" value="Unassembled WGS sequence"/>
</dbReference>
<dbReference type="EMBL" id="JASCZI010121087">
    <property type="protein sequence ID" value="MED6159623.1"/>
    <property type="molecule type" value="Genomic_DNA"/>
</dbReference>
<sequence length="136" mass="15792">MSKQSTEQQINSNKLKGYQEEMAGRCWQRREERRRRGGGSEWWWFRGGGRRCFLVVVVAHNKGRRGDGLWLGCVDDGWWFGHDVRERGRRRRRRGGGSKVEGGGEVVIRSCGWGGCSRRWFYRIGDVEGVGVRRFG</sequence>
<accession>A0ABU6UHS3</accession>
<gene>
    <name evidence="1" type="ORF">PIB30_043911</name>
</gene>
<evidence type="ECO:0000313" key="2">
    <source>
        <dbReference type="Proteomes" id="UP001341840"/>
    </source>
</evidence>
<evidence type="ECO:0000313" key="1">
    <source>
        <dbReference type="EMBL" id="MED6159623.1"/>
    </source>
</evidence>
<protein>
    <submittedName>
        <fullName evidence="1">Uncharacterized protein</fullName>
    </submittedName>
</protein>
<proteinExistence type="predicted"/>
<name>A0ABU6UHS3_9FABA</name>
<keyword evidence="2" id="KW-1185">Reference proteome</keyword>
<organism evidence="1 2">
    <name type="scientific">Stylosanthes scabra</name>
    <dbReference type="NCBI Taxonomy" id="79078"/>
    <lineage>
        <taxon>Eukaryota</taxon>
        <taxon>Viridiplantae</taxon>
        <taxon>Streptophyta</taxon>
        <taxon>Embryophyta</taxon>
        <taxon>Tracheophyta</taxon>
        <taxon>Spermatophyta</taxon>
        <taxon>Magnoliopsida</taxon>
        <taxon>eudicotyledons</taxon>
        <taxon>Gunneridae</taxon>
        <taxon>Pentapetalae</taxon>
        <taxon>rosids</taxon>
        <taxon>fabids</taxon>
        <taxon>Fabales</taxon>
        <taxon>Fabaceae</taxon>
        <taxon>Papilionoideae</taxon>
        <taxon>50 kb inversion clade</taxon>
        <taxon>dalbergioids sensu lato</taxon>
        <taxon>Dalbergieae</taxon>
        <taxon>Pterocarpus clade</taxon>
        <taxon>Stylosanthes</taxon>
    </lineage>
</organism>